<sequence>MLGWYNNITINFMIPGHTKFICDSFFGHIKKTYRNQKVNTVDDIEDIVNNSSKGNEGLRYNGGIGWKWFDFQNFFSKNNFINLPHITKYHHFRFSNLSEDLGKVYCSENSGGVEICHKLLRDDNNFNINEKLDILDVMHISEERKKYLYQKIRQHIEDPYKDVYYL</sequence>
<dbReference type="PANTHER" id="PTHR34415">
    <property type="entry name" value="INTEGRASE CATALYTIC DOMAIN-CONTAINING PROTEIN"/>
    <property type="match status" value="1"/>
</dbReference>
<dbReference type="PANTHER" id="PTHR34415:SF1">
    <property type="entry name" value="INTEGRASE CATALYTIC DOMAIN-CONTAINING PROTEIN"/>
    <property type="match status" value="1"/>
</dbReference>
<organism evidence="4 5">
    <name type="scientific">Rhizophagus irregularis</name>
    <dbReference type="NCBI Taxonomy" id="588596"/>
    <lineage>
        <taxon>Eukaryota</taxon>
        <taxon>Fungi</taxon>
        <taxon>Fungi incertae sedis</taxon>
        <taxon>Mucoromycota</taxon>
        <taxon>Glomeromycotina</taxon>
        <taxon>Glomeromycetes</taxon>
        <taxon>Glomerales</taxon>
        <taxon>Glomeraceae</taxon>
        <taxon>Rhizophagus</taxon>
    </lineage>
</organism>
<dbReference type="AlphaFoldDB" id="A0A2N0NRV0"/>
<protein>
    <recommendedName>
        <fullName evidence="1">DUF7869 domain-containing protein</fullName>
    </recommendedName>
</protein>
<dbReference type="EMBL" id="LLXJ01010565">
    <property type="protein sequence ID" value="PKB92583.1"/>
    <property type="molecule type" value="Genomic_DNA"/>
</dbReference>
<gene>
    <name evidence="4" type="ORF">RhiirA5_433412</name>
    <name evidence="3" type="ORF">RhiirA5_438472</name>
    <name evidence="2" type="ORF">RhiirA5_444141</name>
</gene>
<evidence type="ECO:0000313" key="3">
    <source>
        <dbReference type="EMBL" id="PKB94573.1"/>
    </source>
</evidence>
<comment type="caution">
    <text evidence="4">The sequence shown here is derived from an EMBL/GenBank/DDBJ whole genome shotgun (WGS) entry which is preliminary data.</text>
</comment>
<dbReference type="EMBL" id="LLXJ01005855">
    <property type="protein sequence ID" value="PKB94573.1"/>
    <property type="molecule type" value="Genomic_DNA"/>
</dbReference>
<proteinExistence type="predicted"/>
<reference evidence="4 5" key="2">
    <citation type="submission" date="2017-09" db="EMBL/GenBank/DDBJ databases">
        <title>Extensive intraspecific genome diversity in a model arbuscular mycorrhizal fungus.</title>
        <authorList>
            <person name="Chen E.C."/>
            <person name="Morin E."/>
            <person name="Beaudet D."/>
            <person name="Noel J."/>
            <person name="Ndikumana S."/>
            <person name="Charron P."/>
            <person name="St-Onge C."/>
            <person name="Giorgi J."/>
            <person name="Grigoriev I.V."/>
            <person name="Roux C."/>
            <person name="Martin F.M."/>
            <person name="Corradi N."/>
        </authorList>
    </citation>
    <scope>NUCLEOTIDE SEQUENCE [LARGE SCALE GENOMIC DNA]</scope>
    <source>
        <strain evidence="4 5">A5</strain>
    </source>
</reference>
<evidence type="ECO:0000313" key="5">
    <source>
        <dbReference type="Proteomes" id="UP000232722"/>
    </source>
</evidence>
<reference evidence="4 5" key="1">
    <citation type="submission" date="2016-04" db="EMBL/GenBank/DDBJ databases">
        <title>Genome analyses suggest a sexual origin of heterokaryosis in a supposedly ancient asexual fungus.</title>
        <authorList>
            <person name="Ropars J."/>
            <person name="Sedzielewska K."/>
            <person name="Noel J."/>
            <person name="Charron P."/>
            <person name="Farinelli L."/>
            <person name="Marton T."/>
            <person name="Kruger M."/>
            <person name="Pelin A."/>
            <person name="Brachmann A."/>
            <person name="Corradi N."/>
        </authorList>
    </citation>
    <scope>NUCLEOTIDE SEQUENCE [LARGE SCALE GENOMIC DNA]</scope>
    <source>
        <strain evidence="4 5">A5</strain>
    </source>
</reference>
<evidence type="ECO:0000313" key="4">
    <source>
        <dbReference type="EMBL" id="PKB97294.1"/>
    </source>
</evidence>
<dbReference type="EMBL" id="LLXJ01003297">
    <property type="protein sequence ID" value="PKB97294.1"/>
    <property type="molecule type" value="Genomic_DNA"/>
</dbReference>
<evidence type="ECO:0000259" key="1">
    <source>
        <dbReference type="Pfam" id="PF25273"/>
    </source>
</evidence>
<name>A0A2N0NRV0_9GLOM</name>
<dbReference type="Pfam" id="PF25273">
    <property type="entry name" value="DUF7869"/>
    <property type="match status" value="1"/>
</dbReference>
<dbReference type="VEuPathDB" id="FungiDB:FUN_018006"/>
<accession>A0A2N0NRV0</accession>
<evidence type="ECO:0000313" key="2">
    <source>
        <dbReference type="EMBL" id="PKB92583.1"/>
    </source>
</evidence>
<dbReference type="InterPro" id="IPR057191">
    <property type="entry name" value="DUF7869"/>
</dbReference>
<dbReference type="VEuPathDB" id="FungiDB:RhiirFUN_020902"/>
<dbReference type="Proteomes" id="UP000232722">
    <property type="component" value="Unassembled WGS sequence"/>
</dbReference>
<feature type="domain" description="DUF7869" evidence="1">
    <location>
        <begin position="6"/>
        <end position="99"/>
    </location>
</feature>